<dbReference type="InterPro" id="IPR015421">
    <property type="entry name" value="PyrdxlP-dep_Trfase_major"/>
</dbReference>
<evidence type="ECO:0000256" key="4">
    <source>
        <dbReference type="ARBA" id="ARBA00008392"/>
    </source>
</evidence>
<keyword evidence="10" id="KW-0012">Acyltransferase</keyword>
<evidence type="ECO:0000256" key="10">
    <source>
        <dbReference type="ARBA" id="ARBA00023315"/>
    </source>
</evidence>
<dbReference type="EC" id="2.3.1.50" evidence="5"/>
<dbReference type="OrthoDB" id="3168162at2759"/>
<dbReference type="AlphaFoldDB" id="A0A0C3FE92"/>
<keyword evidence="13" id="KW-1185">Reference proteome</keyword>
<organism evidence="12 13">
    <name type="scientific">Piloderma croceum (strain F 1598)</name>
    <dbReference type="NCBI Taxonomy" id="765440"/>
    <lineage>
        <taxon>Eukaryota</taxon>
        <taxon>Fungi</taxon>
        <taxon>Dikarya</taxon>
        <taxon>Basidiomycota</taxon>
        <taxon>Agaricomycotina</taxon>
        <taxon>Agaricomycetes</taxon>
        <taxon>Agaricomycetidae</taxon>
        <taxon>Atheliales</taxon>
        <taxon>Atheliaceae</taxon>
        <taxon>Piloderma</taxon>
    </lineage>
</organism>
<evidence type="ECO:0000313" key="13">
    <source>
        <dbReference type="Proteomes" id="UP000054166"/>
    </source>
</evidence>
<dbReference type="FunCoup" id="A0A0C3FE92">
    <property type="interactions" value="640"/>
</dbReference>
<proteinExistence type="inferred from homology"/>
<dbReference type="InterPro" id="IPR004839">
    <property type="entry name" value="Aminotransferase_I/II_large"/>
</dbReference>
<evidence type="ECO:0000256" key="6">
    <source>
        <dbReference type="ARBA" id="ARBA00022679"/>
    </source>
</evidence>
<dbReference type="SUPFAM" id="SSF53383">
    <property type="entry name" value="PLP-dependent transferases"/>
    <property type="match status" value="1"/>
</dbReference>
<dbReference type="GO" id="GO:0004758">
    <property type="term" value="F:serine C-palmitoyltransferase activity"/>
    <property type="evidence" value="ECO:0007669"/>
    <property type="project" value="TreeGrafter"/>
</dbReference>
<evidence type="ECO:0000313" key="12">
    <source>
        <dbReference type="EMBL" id="KIM82745.1"/>
    </source>
</evidence>
<sequence length="554" mass="60200">MNSTAATSVSSTLLPLFAILTSSLSTLENTFYKIPGSQVVARYVKSSHQNDPGRTVLELILVLFAIRTLLKSRTRTDRTGKHFISFSEKEIDELVDEWTPEPLAQPLSEWEQHDLSAVSVVQGANGPRPKLVSGKTVLNLASFNFTGLAGNEAIKERAIETLRKYGLGSCGPPGFYGTIDVHMDFERDVADFLGTEAAILYSQGFSTISSVIPAFCKRGDIIVADRGVNFTIQKGIQISRSTVRWYDHNDLKSLEEVLESVEKERKKRRGPLTRRFIVTEGIFEKDGKMVDLPKLIELKLKYKYRLVLDESFSFGTVGRTGRGLTELYNVPASQVDMLVGSIANGLASCGGFCAGSQVVVDHQRINGTSFVFSASMPALLAVSASEGISILRNQPSILTTLQENVRAVHGVLASIVGTLILIPSHSASPIIHITSKPQSHSSLSPTAIPLSVSSSISGKSNPTSIIPSPSSPSYSVAEQIFDADAEERVLQEIVEECLAQGVWVTRAKRLKGQEMVERKPSIRLAISAALTRKEVEKAAGVVKAACVKVLGKRK</sequence>
<comment type="cofactor">
    <cofactor evidence="1">
        <name>pyridoxal 5'-phosphate</name>
        <dbReference type="ChEBI" id="CHEBI:597326"/>
    </cofactor>
</comment>
<evidence type="ECO:0000256" key="8">
    <source>
        <dbReference type="ARBA" id="ARBA00022919"/>
    </source>
</evidence>
<evidence type="ECO:0000256" key="1">
    <source>
        <dbReference type="ARBA" id="ARBA00001933"/>
    </source>
</evidence>
<evidence type="ECO:0000259" key="11">
    <source>
        <dbReference type="Pfam" id="PF00155"/>
    </source>
</evidence>
<dbReference type="GO" id="GO:0046513">
    <property type="term" value="P:ceramide biosynthetic process"/>
    <property type="evidence" value="ECO:0007669"/>
    <property type="project" value="TreeGrafter"/>
</dbReference>
<dbReference type="STRING" id="765440.A0A0C3FE92"/>
<keyword evidence="9" id="KW-0443">Lipid metabolism</keyword>
<dbReference type="InterPro" id="IPR015424">
    <property type="entry name" value="PyrdxlP-dep_Trfase"/>
</dbReference>
<dbReference type="EMBL" id="KN832993">
    <property type="protein sequence ID" value="KIM82745.1"/>
    <property type="molecule type" value="Genomic_DNA"/>
</dbReference>
<keyword evidence="7" id="KW-0663">Pyridoxal phosphate</keyword>
<dbReference type="GO" id="GO:0005783">
    <property type="term" value="C:endoplasmic reticulum"/>
    <property type="evidence" value="ECO:0007669"/>
    <property type="project" value="TreeGrafter"/>
</dbReference>
<dbReference type="Proteomes" id="UP000054166">
    <property type="component" value="Unassembled WGS sequence"/>
</dbReference>
<dbReference type="InterPro" id="IPR015422">
    <property type="entry name" value="PyrdxlP-dep_Trfase_small"/>
</dbReference>
<reference evidence="12 13" key="1">
    <citation type="submission" date="2014-04" db="EMBL/GenBank/DDBJ databases">
        <authorList>
            <consortium name="DOE Joint Genome Institute"/>
            <person name="Kuo A."/>
            <person name="Tarkka M."/>
            <person name="Buscot F."/>
            <person name="Kohler A."/>
            <person name="Nagy L.G."/>
            <person name="Floudas D."/>
            <person name="Copeland A."/>
            <person name="Barry K.W."/>
            <person name="Cichocki N."/>
            <person name="Veneault-Fourrey C."/>
            <person name="LaButti K."/>
            <person name="Lindquist E.A."/>
            <person name="Lipzen A."/>
            <person name="Lundell T."/>
            <person name="Morin E."/>
            <person name="Murat C."/>
            <person name="Sun H."/>
            <person name="Tunlid A."/>
            <person name="Henrissat B."/>
            <person name="Grigoriev I.V."/>
            <person name="Hibbett D.S."/>
            <person name="Martin F."/>
            <person name="Nordberg H.P."/>
            <person name="Cantor M.N."/>
            <person name="Hua S.X."/>
        </authorList>
    </citation>
    <scope>NUCLEOTIDE SEQUENCE [LARGE SCALE GENOMIC DNA]</scope>
    <source>
        <strain evidence="12 13">F 1598</strain>
    </source>
</reference>
<protein>
    <recommendedName>
        <fullName evidence="5">serine C-palmitoyltransferase</fullName>
        <ecNumber evidence="5">2.3.1.50</ecNumber>
    </recommendedName>
</protein>
<evidence type="ECO:0000256" key="2">
    <source>
        <dbReference type="ARBA" id="ARBA00004760"/>
    </source>
</evidence>
<dbReference type="GO" id="GO:0030170">
    <property type="term" value="F:pyridoxal phosphate binding"/>
    <property type="evidence" value="ECO:0007669"/>
    <property type="project" value="InterPro"/>
</dbReference>
<evidence type="ECO:0000256" key="9">
    <source>
        <dbReference type="ARBA" id="ARBA00023098"/>
    </source>
</evidence>
<feature type="domain" description="Aminotransferase class I/classII large" evidence="11">
    <location>
        <begin position="136"/>
        <end position="540"/>
    </location>
</feature>
<dbReference type="GO" id="GO:0016020">
    <property type="term" value="C:membrane"/>
    <property type="evidence" value="ECO:0007669"/>
    <property type="project" value="GOC"/>
</dbReference>
<dbReference type="GO" id="GO:0046512">
    <property type="term" value="P:sphingosine biosynthetic process"/>
    <property type="evidence" value="ECO:0007669"/>
    <property type="project" value="TreeGrafter"/>
</dbReference>
<dbReference type="InterPro" id="IPR050087">
    <property type="entry name" value="AON_synthase_class-II"/>
</dbReference>
<dbReference type="InParanoid" id="A0A0C3FE92"/>
<name>A0A0C3FE92_PILCF</name>
<comment type="pathway">
    <text evidence="3">Sphingolipid metabolism.</text>
</comment>
<gene>
    <name evidence="12" type="ORF">PILCRDRAFT_820043</name>
</gene>
<evidence type="ECO:0000256" key="7">
    <source>
        <dbReference type="ARBA" id="ARBA00022898"/>
    </source>
</evidence>
<keyword evidence="6" id="KW-0808">Transferase</keyword>
<evidence type="ECO:0000256" key="5">
    <source>
        <dbReference type="ARBA" id="ARBA00013220"/>
    </source>
</evidence>
<keyword evidence="8" id="KW-0746">Sphingolipid metabolism</keyword>
<dbReference type="Gene3D" id="3.90.1150.10">
    <property type="entry name" value="Aspartate Aminotransferase, domain 1"/>
    <property type="match status" value="1"/>
</dbReference>
<reference evidence="13" key="2">
    <citation type="submission" date="2015-01" db="EMBL/GenBank/DDBJ databases">
        <title>Evolutionary Origins and Diversification of the Mycorrhizal Mutualists.</title>
        <authorList>
            <consortium name="DOE Joint Genome Institute"/>
            <consortium name="Mycorrhizal Genomics Consortium"/>
            <person name="Kohler A."/>
            <person name="Kuo A."/>
            <person name="Nagy L.G."/>
            <person name="Floudas D."/>
            <person name="Copeland A."/>
            <person name="Barry K.W."/>
            <person name="Cichocki N."/>
            <person name="Veneault-Fourrey C."/>
            <person name="LaButti K."/>
            <person name="Lindquist E.A."/>
            <person name="Lipzen A."/>
            <person name="Lundell T."/>
            <person name="Morin E."/>
            <person name="Murat C."/>
            <person name="Riley R."/>
            <person name="Ohm R."/>
            <person name="Sun H."/>
            <person name="Tunlid A."/>
            <person name="Henrissat B."/>
            <person name="Grigoriev I.V."/>
            <person name="Hibbett D.S."/>
            <person name="Martin F."/>
        </authorList>
    </citation>
    <scope>NUCLEOTIDE SEQUENCE [LARGE SCALE GENOMIC DNA]</scope>
    <source>
        <strain evidence="13">F 1598</strain>
    </source>
</reference>
<dbReference type="Gene3D" id="3.40.640.10">
    <property type="entry name" value="Type I PLP-dependent aspartate aminotransferase-like (Major domain)"/>
    <property type="match status" value="1"/>
</dbReference>
<evidence type="ECO:0000256" key="3">
    <source>
        <dbReference type="ARBA" id="ARBA00004991"/>
    </source>
</evidence>
<comment type="pathway">
    <text evidence="2">Lipid metabolism; sphingolipid metabolism.</text>
</comment>
<comment type="similarity">
    <text evidence="4">Belongs to the class-II pyridoxal-phosphate-dependent aminotransferase family.</text>
</comment>
<accession>A0A0C3FE92</accession>
<dbReference type="Pfam" id="PF00155">
    <property type="entry name" value="Aminotran_1_2"/>
    <property type="match status" value="1"/>
</dbReference>
<dbReference type="HOGENOM" id="CLU_015846_0_2_1"/>
<dbReference type="PANTHER" id="PTHR13693">
    <property type="entry name" value="CLASS II AMINOTRANSFERASE/8-AMINO-7-OXONONANOATE SYNTHASE"/>
    <property type="match status" value="1"/>
</dbReference>
<dbReference type="PANTHER" id="PTHR13693:SF2">
    <property type="entry name" value="SERINE PALMITOYLTRANSFERASE 1"/>
    <property type="match status" value="1"/>
</dbReference>